<feature type="transmembrane region" description="Helical" evidence="1">
    <location>
        <begin position="456"/>
        <end position="475"/>
    </location>
</feature>
<proteinExistence type="predicted"/>
<feature type="transmembrane region" description="Helical" evidence="1">
    <location>
        <begin position="147"/>
        <end position="165"/>
    </location>
</feature>
<feature type="transmembrane region" description="Helical" evidence="1">
    <location>
        <begin position="9"/>
        <end position="32"/>
    </location>
</feature>
<evidence type="ECO:0000313" key="3">
    <source>
        <dbReference type="Proteomes" id="UP001501752"/>
    </source>
</evidence>
<feature type="transmembrane region" description="Helical" evidence="1">
    <location>
        <begin position="417"/>
        <end position="436"/>
    </location>
</feature>
<dbReference type="Proteomes" id="UP001501752">
    <property type="component" value="Unassembled WGS sequence"/>
</dbReference>
<feature type="transmembrane region" description="Helical" evidence="1">
    <location>
        <begin position="387"/>
        <end position="405"/>
    </location>
</feature>
<dbReference type="InterPro" id="IPR036278">
    <property type="entry name" value="Sialidase_sf"/>
</dbReference>
<name>A0ABP9DEN2_9ACTN</name>
<feature type="transmembrane region" description="Helical" evidence="1">
    <location>
        <begin position="119"/>
        <end position="135"/>
    </location>
</feature>
<feature type="transmembrane region" description="Helical" evidence="1">
    <location>
        <begin position="322"/>
        <end position="340"/>
    </location>
</feature>
<dbReference type="Gene3D" id="2.130.10.10">
    <property type="entry name" value="YVTN repeat-like/Quinoprotein amine dehydrogenase"/>
    <property type="match status" value="1"/>
</dbReference>
<feature type="transmembrane region" description="Helical" evidence="1">
    <location>
        <begin position="352"/>
        <end position="375"/>
    </location>
</feature>
<evidence type="ECO:0008006" key="4">
    <source>
        <dbReference type="Google" id="ProtNLM"/>
    </source>
</evidence>
<evidence type="ECO:0000256" key="1">
    <source>
        <dbReference type="SAM" id="Phobius"/>
    </source>
</evidence>
<feature type="transmembrane region" description="Helical" evidence="1">
    <location>
        <begin position="52"/>
        <end position="72"/>
    </location>
</feature>
<feature type="transmembrane region" description="Helical" evidence="1">
    <location>
        <begin position="79"/>
        <end position="99"/>
    </location>
</feature>
<organism evidence="2 3">
    <name type="scientific">Kitasatospora terrestris</name>
    <dbReference type="NCBI Taxonomy" id="258051"/>
    <lineage>
        <taxon>Bacteria</taxon>
        <taxon>Bacillati</taxon>
        <taxon>Actinomycetota</taxon>
        <taxon>Actinomycetes</taxon>
        <taxon>Kitasatosporales</taxon>
        <taxon>Streptomycetaceae</taxon>
        <taxon>Kitasatospora</taxon>
    </lineage>
</organism>
<evidence type="ECO:0000313" key="2">
    <source>
        <dbReference type="EMBL" id="GAA4839851.1"/>
    </source>
</evidence>
<keyword evidence="3" id="KW-1185">Reference proteome</keyword>
<dbReference type="SUPFAM" id="SSF50939">
    <property type="entry name" value="Sialidases"/>
    <property type="match status" value="1"/>
</dbReference>
<comment type="caution">
    <text evidence="2">The sequence shown here is derived from an EMBL/GenBank/DDBJ whole genome shotgun (WGS) entry which is preliminary data.</text>
</comment>
<reference evidence="3" key="1">
    <citation type="journal article" date="2019" name="Int. J. Syst. Evol. Microbiol.">
        <title>The Global Catalogue of Microorganisms (GCM) 10K type strain sequencing project: providing services to taxonomists for standard genome sequencing and annotation.</title>
        <authorList>
            <consortium name="The Broad Institute Genomics Platform"/>
            <consortium name="The Broad Institute Genome Sequencing Center for Infectious Disease"/>
            <person name="Wu L."/>
            <person name="Ma J."/>
        </authorList>
    </citation>
    <scope>NUCLEOTIDE SEQUENCE [LARGE SCALE GENOMIC DNA]</scope>
    <source>
        <strain evidence="3">JCM 13006</strain>
    </source>
</reference>
<sequence>MRNEGERAVAVGAALRWVGNPGTVAAVLVLALNDHVGKRAWPGAVTGKLSDVAWMLVAPPVLALLLTPVLRLRGNWPAVVGIGGTAVAFALAKSGPAGGEITSRIWSLSGVPSRIKGDPTDLVVLPALLAAWWLWRASLRPWRGWQALALIAVPGAVAAMVATSATDPGLMLWSDDGRPMLQTSQALWTSADGGHTWTVVKPTVADRLPGDGGPSAAQGRCAPDQPLRCYRLASTRSPVETSQDGGHTWTPAFTPERLGDHGPDTADASGELVVVGLPGGGHAVIVNYHWSGLAVMAADGLWTERRQPEVPPEQWEWTPGRALPVAAAVMWSVLFAGLSVRMVRTAPARRRLPLALLLALRQAAALGAVFLTARLCGLDAVWSMPGWVPAAVLAVLVFPTILQLWPREREELGRLPSQVPLVVIATLAGFAVLPLYTLQSLGGGPSAWSLASTAAMYVAAAGTLFGGGAGMVAVMNPWMTNTVPRPSPAGPTADSGTA</sequence>
<dbReference type="RefSeq" id="WP_345695887.1">
    <property type="nucleotide sequence ID" value="NZ_BAABIS010000001.1"/>
</dbReference>
<keyword evidence="1" id="KW-1133">Transmembrane helix</keyword>
<keyword evidence="1" id="KW-0812">Transmembrane</keyword>
<gene>
    <name evidence="2" type="ORF">GCM10023235_14100</name>
</gene>
<dbReference type="EMBL" id="BAABIS010000001">
    <property type="protein sequence ID" value="GAA4839851.1"/>
    <property type="molecule type" value="Genomic_DNA"/>
</dbReference>
<keyword evidence="1" id="KW-0472">Membrane</keyword>
<dbReference type="InterPro" id="IPR015943">
    <property type="entry name" value="WD40/YVTN_repeat-like_dom_sf"/>
</dbReference>
<accession>A0ABP9DEN2</accession>
<protein>
    <recommendedName>
        <fullName evidence="4">Exo-alpha-sialidase</fullName>
    </recommendedName>
</protein>